<dbReference type="RefSeq" id="WP_128501134.1">
    <property type="nucleotide sequence ID" value="NZ_CP035107.1"/>
</dbReference>
<dbReference type="Pfam" id="PF10145">
    <property type="entry name" value="PhageMin_Tail"/>
    <property type="match status" value="1"/>
</dbReference>
<keyword evidence="2" id="KW-0472">Membrane</keyword>
<evidence type="ECO:0000313" key="4">
    <source>
        <dbReference type="EMBL" id="QAR30654.1"/>
    </source>
</evidence>
<evidence type="ECO:0000313" key="5">
    <source>
        <dbReference type="Proteomes" id="UP000287701"/>
    </source>
</evidence>
<evidence type="ECO:0000256" key="2">
    <source>
        <dbReference type="SAM" id="Phobius"/>
    </source>
</evidence>
<dbReference type="AlphaFoldDB" id="A0A3R5UXC5"/>
<feature type="transmembrane region" description="Helical" evidence="2">
    <location>
        <begin position="450"/>
        <end position="468"/>
    </location>
</feature>
<keyword evidence="1" id="KW-1188">Viral release from host cell</keyword>
<dbReference type="NCBIfam" id="TIGR01760">
    <property type="entry name" value="tape_meas_TP901"/>
    <property type="match status" value="1"/>
</dbReference>
<organism evidence="4 5">
    <name type="scientific">Ornithobacterium rhinotracheale</name>
    <dbReference type="NCBI Taxonomy" id="28251"/>
    <lineage>
        <taxon>Bacteria</taxon>
        <taxon>Pseudomonadati</taxon>
        <taxon>Bacteroidota</taxon>
        <taxon>Flavobacteriia</taxon>
        <taxon>Flavobacteriales</taxon>
        <taxon>Weeksellaceae</taxon>
        <taxon>Ornithobacterium</taxon>
    </lineage>
</organism>
<feature type="transmembrane region" description="Helical" evidence="2">
    <location>
        <begin position="426"/>
        <end position="444"/>
    </location>
</feature>
<dbReference type="OrthoDB" id="1219342at2"/>
<evidence type="ECO:0000256" key="1">
    <source>
        <dbReference type="ARBA" id="ARBA00022612"/>
    </source>
</evidence>
<protein>
    <submittedName>
        <fullName evidence="4">Phage tail tape measure protein</fullName>
    </submittedName>
</protein>
<dbReference type="Proteomes" id="UP000287701">
    <property type="component" value="Chromosome"/>
</dbReference>
<feature type="domain" description="Phage tail tape measure protein" evidence="3">
    <location>
        <begin position="113"/>
        <end position="306"/>
    </location>
</feature>
<dbReference type="InterPro" id="IPR010090">
    <property type="entry name" value="Phage_tape_meas"/>
</dbReference>
<name>A0A3R5UXC5_ORNRH</name>
<dbReference type="PANTHER" id="PTHR37813">
    <property type="entry name" value="FELS-2 PROPHAGE PROTEIN"/>
    <property type="match status" value="1"/>
</dbReference>
<reference evidence="4 5" key="1">
    <citation type="submission" date="2019-01" db="EMBL/GenBank/DDBJ databases">
        <title>Whole Genome of Ornithobacterium rhinotracheale FARPER-174b.</title>
        <authorList>
            <person name="Tataje-Lavanda L.A."/>
            <person name="Montalvan A."/>
            <person name="Montesinos R."/>
            <person name="Zimic M."/>
            <person name="Fernandez-Sanchez M."/>
            <person name="Fernandez-Diaz M."/>
        </authorList>
    </citation>
    <scope>NUCLEOTIDE SEQUENCE [LARGE SCALE GENOMIC DNA]</scope>
    <source>
        <strain evidence="4 5">FARPER-174b</strain>
    </source>
</reference>
<keyword evidence="2" id="KW-0812">Transmembrane</keyword>
<accession>A0A3R5UXC5</accession>
<sequence length="601" mass="64773">MAQQAKLTLLIELADKLSDKLGKIENKLANFQGRVQKRLNNLSEKISKKLGMSTTSLKRGLMVGASAGMAALGTLAVKGVNAAAKFDEAFMPIRQLNLDKSKGTLDEYRTKIREATYEVGTNLTDSTNAIYDLQSATGVFGDDAISIFKKVGKYSVATGANINDAMNSTTKAMKAFGLGVDDIDKLLESNAKTVQTGITTFDELARVQTEYAGAASSAGQGVDTANKIFAMFTSVAKNSDVGATMAKTFFQGMGQQADKFKEILKVNVFDEKGSMRQADDILKDIAGKFKNMSDQQITEAINKIGGPEGLQGALAKVKTGADDMIATFEAFDSSKFNLDDALANAQGDFNKLKELFSNRLEVVMSKIGEAIIPHLLKLFEVLNPALDWLNQNMDWIIPVFGTFAGVLGAVTAAMWLLNSAMFANPVGLIIAGVAALIALVVVAINKFNDWGAGILALLGPIGWLIIIIKKLYDGWGKVKDAFTIGGIMGALKQIGKTLLDAVLQPVQQLLEILSYIPGLGHLAGKGANFIEGLRKNLGAIDPSKESGESKKEEDKPTVSDVYIFTYECEYYGKNKTLRQDCQQGFIDEIKVVEGNLFKGLL</sequence>
<keyword evidence="2" id="KW-1133">Transmembrane helix</keyword>
<proteinExistence type="predicted"/>
<dbReference type="EMBL" id="CP035107">
    <property type="protein sequence ID" value="QAR30654.1"/>
    <property type="molecule type" value="Genomic_DNA"/>
</dbReference>
<feature type="transmembrane region" description="Helical" evidence="2">
    <location>
        <begin position="395"/>
        <end position="417"/>
    </location>
</feature>
<gene>
    <name evidence="4" type="ORF">EQP59_04485</name>
</gene>
<dbReference type="PANTHER" id="PTHR37813:SF1">
    <property type="entry name" value="FELS-2 PROPHAGE PROTEIN"/>
    <property type="match status" value="1"/>
</dbReference>
<evidence type="ECO:0000259" key="3">
    <source>
        <dbReference type="Pfam" id="PF10145"/>
    </source>
</evidence>